<accession>A0A1C6TN47</accession>
<dbReference type="RefSeq" id="WP_091654623.1">
    <property type="nucleotide sequence ID" value="NZ_FMHW01000003.1"/>
</dbReference>
<keyword evidence="2" id="KW-1185">Reference proteome</keyword>
<dbReference type="AlphaFoldDB" id="A0A1C6TN47"/>
<dbReference type="EMBL" id="FMHW01000003">
    <property type="protein sequence ID" value="SCL43181.1"/>
    <property type="molecule type" value="Genomic_DNA"/>
</dbReference>
<protein>
    <submittedName>
        <fullName evidence="1">Uncharacterized protein</fullName>
    </submittedName>
</protein>
<gene>
    <name evidence="1" type="ORF">GA0074692_6751</name>
</gene>
<dbReference type="InterPro" id="IPR046193">
    <property type="entry name" value="DUF6221"/>
</dbReference>
<dbReference type="STRING" id="145854.GA0074692_6751"/>
<sequence>MDDLVTWIRQQLDDDERLARAAYQPNWRWYTEDKVVVTKQDDAGECEQWIPVGTRSDGAHMARHDPARVLAEVDAKRRLLTQFELRGNSVRGIVQPSTGGVWDDLLRMLALPYADRSGYRSEWRP</sequence>
<proteinExistence type="predicted"/>
<reference evidence="2" key="1">
    <citation type="submission" date="2016-06" db="EMBL/GenBank/DDBJ databases">
        <authorList>
            <person name="Varghese N."/>
            <person name="Submissions Spin"/>
        </authorList>
    </citation>
    <scope>NUCLEOTIDE SEQUENCE [LARGE SCALE GENOMIC DNA]</scope>
    <source>
        <strain evidence="2">DSM 43817</strain>
    </source>
</reference>
<dbReference type="OrthoDB" id="4290974at2"/>
<evidence type="ECO:0000313" key="1">
    <source>
        <dbReference type="EMBL" id="SCL43181.1"/>
    </source>
</evidence>
<evidence type="ECO:0000313" key="2">
    <source>
        <dbReference type="Proteomes" id="UP000198959"/>
    </source>
</evidence>
<organism evidence="1 2">
    <name type="scientific">Micromonospora pallida</name>
    <dbReference type="NCBI Taxonomy" id="145854"/>
    <lineage>
        <taxon>Bacteria</taxon>
        <taxon>Bacillati</taxon>
        <taxon>Actinomycetota</taxon>
        <taxon>Actinomycetes</taxon>
        <taxon>Micromonosporales</taxon>
        <taxon>Micromonosporaceae</taxon>
        <taxon>Micromonospora</taxon>
    </lineage>
</organism>
<dbReference type="Proteomes" id="UP000198959">
    <property type="component" value="Unassembled WGS sequence"/>
</dbReference>
<name>A0A1C6TN47_9ACTN</name>
<dbReference type="Pfam" id="PF19730">
    <property type="entry name" value="DUF6221"/>
    <property type="match status" value="1"/>
</dbReference>